<gene>
    <name evidence="6" type="ORF">CYMTET_47120</name>
</gene>
<dbReference type="InterPro" id="IPR008593">
    <property type="entry name" value="Dam_MeTrfase"/>
</dbReference>
<reference evidence="6 7" key="1">
    <citation type="journal article" date="2015" name="Genome Biol. Evol.">
        <title>Comparative Genomics of a Bacterivorous Green Alga Reveals Evolutionary Causalities and Consequences of Phago-Mixotrophic Mode of Nutrition.</title>
        <authorList>
            <person name="Burns J.A."/>
            <person name="Paasch A."/>
            <person name="Narechania A."/>
            <person name="Kim E."/>
        </authorList>
    </citation>
    <scope>NUCLEOTIDE SEQUENCE [LARGE SCALE GENOMIC DNA]</scope>
    <source>
        <strain evidence="6 7">PLY_AMNH</strain>
    </source>
</reference>
<keyword evidence="4" id="KW-0812">Transmembrane</keyword>
<dbReference type="GO" id="GO:0009523">
    <property type="term" value="C:photosystem II"/>
    <property type="evidence" value="ECO:0007669"/>
    <property type="project" value="UniProtKB-KW"/>
</dbReference>
<keyword evidence="1" id="KW-0602">Photosynthesis</keyword>
<evidence type="ECO:0000313" key="6">
    <source>
        <dbReference type="EMBL" id="KAK3243213.1"/>
    </source>
</evidence>
<dbReference type="EMBL" id="LGRX02033069">
    <property type="protein sequence ID" value="KAK3243213.1"/>
    <property type="molecule type" value="Genomic_DNA"/>
</dbReference>
<evidence type="ECO:0000256" key="1">
    <source>
        <dbReference type="ARBA" id="ARBA00022531"/>
    </source>
</evidence>
<keyword evidence="2" id="KW-0604">Photosystem II</keyword>
<organism evidence="6 7">
    <name type="scientific">Cymbomonas tetramitiformis</name>
    <dbReference type="NCBI Taxonomy" id="36881"/>
    <lineage>
        <taxon>Eukaryota</taxon>
        <taxon>Viridiplantae</taxon>
        <taxon>Chlorophyta</taxon>
        <taxon>Pyramimonadophyceae</taxon>
        <taxon>Pyramimonadales</taxon>
        <taxon>Pyramimonadaceae</taxon>
        <taxon>Cymbomonas</taxon>
    </lineage>
</organism>
<dbReference type="Pfam" id="PF05869">
    <property type="entry name" value="Dam"/>
    <property type="match status" value="1"/>
</dbReference>
<evidence type="ECO:0000256" key="4">
    <source>
        <dbReference type="SAM" id="Phobius"/>
    </source>
</evidence>
<comment type="caution">
    <text evidence="6">The sequence shown here is derived from an EMBL/GenBank/DDBJ whole genome shotgun (WGS) entry which is preliminary data.</text>
</comment>
<dbReference type="GO" id="GO:0009307">
    <property type="term" value="P:DNA restriction-modification system"/>
    <property type="evidence" value="ECO:0007669"/>
    <property type="project" value="InterPro"/>
</dbReference>
<dbReference type="Proteomes" id="UP001190700">
    <property type="component" value="Unassembled WGS sequence"/>
</dbReference>
<dbReference type="GO" id="GO:0003677">
    <property type="term" value="F:DNA binding"/>
    <property type="evidence" value="ECO:0007669"/>
    <property type="project" value="InterPro"/>
</dbReference>
<dbReference type="GO" id="GO:0009007">
    <property type="term" value="F:site-specific DNA-methyltransferase (adenine-specific) activity"/>
    <property type="evidence" value="ECO:0007669"/>
    <property type="project" value="InterPro"/>
</dbReference>
<feature type="region of interest" description="Disordered" evidence="3">
    <location>
        <begin position="578"/>
        <end position="604"/>
    </location>
</feature>
<proteinExistence type="predicted"/>
<dbReference type="Gene3D" id="2.130.10.10">
    <property type="entry name" value="YVTN repeat-like/Quinoprotein amine dehydrogenase"/>
    <property type="match status" value="1"/>
</dbReference>
<dbReference type="PANTHER" id="PTHR47199:SF2">
    <property type="entry name" value="PHOTOSYSTEM II STABILITY_ASSEMBLY FACTOR HCF136, CHLOROPLASTIC"/>
    <property type="match status" value="1"/>
</dbReference>
<protein>
    <recommendedName>
        <fullName evidence="5">Photosynthesis system II assembly factor Ycf48/Hcf136-like domain-containing protein</fullName>
    </recommendedName>
</protein>
<accession>A0AAE0BW04</accession>
<feature type="region of interest" description="Disordered" evidence="3">
    <location>
        <begin position="656"/>
        <end position="680"/>
    </location>
</feature>
<dbReference type="Pfam" id="PF14870">
    <property type="entry name" value="PSII_BNR"/>
    <property type="match status" value="1"/>
</dbReference>
<keyword evidence="4" id="KW-0472">Membrane</keyword>
<feature type="compositionally biased region" description="Polar residues" evidence="3">
    <location>
        <begin position="656"/>
        <end position="666"/>
    </location>
</feature>
<keyword evidence="7" id="KW-1185">Reference proteome</keyword>
<feature type="region of interest" description="Disordered" evidence="3">
    <location>
        <begin position="506"/>
        <end position="537"/>
    </location>
</feature>
<dbReference type="InterPro" id="IPR015943">
    <property type="entry name" value="WD40/YVTN_repeat-like_dom_sf"/>
</dbReference>
<evidence type="ECO:0000256" key="2">
    <source>
        <dbReference type="ARBA" id="ARBA00023276"/>
    </source>
</evidence>
<dbReference type="InterPro" id="IPR028203">
    <property type="entry name" value="PSII_CF48-like_dom"/>
</dbReference>
<sequence length="680" mass="74459">MMDLLIEFVTMLGFKGFALIAATAGRSRVVVSTGVAQDLKDRDDWQFSPVLFAEMDEEFGPFTLDACVASSRANAFCVRSWSAEDDARKQRFDGLNAWANLPFSVMYEILLNFLKCKRKQQMGTGGCFLVPVWEGDEAYELVSGMREVFRPVEGRGKRGALVPISHAALVAGLKKVAGQGGASKAFSGLYFIDAERGWVVGRNGLILRTVDAGERWSAVATPTTATLYSVFFTRHSTHLDGYAVGASGVILFSGDGGVTWTEQTSCADTANTNLRAVGALANEAYVVGDNNILCRTSSSVKSVSLWVWLHHDQHDYFWLQDPTVNVTPTLYEWHYSSYQTLFQVPGVIEFASRDTNYSGWESLHVNSVRQLNATWKALPVEEWAHVQLTSKELINNPTVIMCDSDTTACLRGLMAELYFWDRCLDTSELQSLIFEGFDQRPQRSGLLAYYGLEEGEGFVTQERTGRYGAGTLIGSPKWLYQNLPVNYLGNFTSGWYPLQIIAPSPPPLPSPPPSPPPHPSPPPPPPSGAPTQTSRQCLPRCHHPQLFHRLAATFPATSASSTTSSLACSTSMAISAPPPPPFPPSVPHSPPPSPPPPKPPRPIAFTEEEDADASSVDIVILAGVGIPVIATVVIAIQVYVYYKMKKEYSDNIVKPMSSNSEQTQDESMLVKCSGNNVVER</sequence>
<feature type="compositionally biased region" description="Pro residues" evidence="3">
    <location>
        <begin position="578"/>
        <end position="602"/>
    </location>
</feature>
<feature type="transmembrane region" description="Helical" evidence="4">
    <location>
        <begin position="618"/>
        <end position="642"/>
    </location>
</feature>
<name>A0AAE0BW04_9CHLO</name>
<dbReference type="Gene3D" id="2.60.120.200">
    <property type="match status" value="1"/>
</dbReference>
<keyword evidence="4" id="KW-1133">Transmembrane helix</keyword>
<dbReference type="GO" id="GO:0015979">
    <property type="term" value="P:photosynthesis"/>
    <property type="evidence" value="ECO:0007669"/>
    <property type="project" value="UniProtKB-KW"/>
</dbReference>
<dbReference type="SUPFAM" id="SSF110296">
    <property type="entry name" value="Oligoxyloglucan reducing end-specific cellobiohydrolase"/>
    <property type="match status" value="1"/>
</dbReference>
<dbReference type="AlphaFoldDB" id="A0AAE0BW04"/>
<evidence type="ECO:0000256" key="3">
    <source>
        <dbReference type="SAM" id="MobiDB-lite"/>
    </source>
</evidence>
<feature type="domain" description="Photosynthesis system II assembly factor Ycf48/Hcf136-like" evidence="5">
    <location>
        <begin position="215"/>
        <end position="301"/>
    </location>
</feature>
<evidence type="ECO:0000259" key="5">
    <source>
        <dbReference type="Pfam" id="PF14870"/>
    </source>
</evidence>
<evidence type="ECO:0000313" key="7">
    <source>
        <dbReference type="Proteomes" id="UP001190700"/>
    </source>
</evidence>
<dbReference type="PANTHER" id="PTHR47199">
    <property type="entry name" value="PHOTOSYSTEM II STABILITY/ASSEMBLY FACTOR HCF136, CHLOROPLASTIC"/>
    <property type="match status" value="1"/>
</dbReference>
<feature type="compositionally biased region" description="Pro residues" evidence="3">
    <location>
        <begin position="506"/>
        <end position="528"/>
    </location>
</feature>